<protein>
    <submittedName>
        <fullName evidence="1">Sporulation inhibitor A</fullName>
    </submittedName>
</protein>
<sequence length="48" mass="5836">MKCLPDDLLIESYYKAKELQLSKEFIQLIEREIFRRRLEHKLKQSPSA</sequence>
<dbReference type="InterPro" id="IPR015064">
    <property type="entry name" value="Sda"/>
</dbReference>
<reference evidence="2" key="1">
    <citation type="submission" date="2015-08" db="EMBL/GenBank/DDBJ databases">
        <authorList>
            <person name="Varghese N."/>
        </authorList>
    </citation>
    <scope>NUCLEOTIDE SEQUENCE [LARGE SCALE GENOMIC DNA]</scope>
    <source>
        <strain evidence="2">DSM 27374</strain>
    </source>
</reference>
<dbReference type="EMBL" id="CYGZ01000006">
    <property type="protein sequence ID" value="CUA79970.1"/>
    <property type="molecule type" value="Genomic_DNA"/>
</dbReference>
<dbReference type="RefSeq" id="WP_055441035.1">
    <property type="nucleotide sequence ID" value="NZ_BAABDZ010000006.1"/>
</dbReference>
<evidence type="ECO:0000313" key="2">
    <source>
        <dbReference type="Proteomes" id="UP000182738"/>
    </source>
</evidence>
<evidence type="ECO:0000313" key="1">
    <source>
        <dbReference type="EMBL" id="CUA79970.1"/>
    </source>
</evidence>
<dbReference type="SUPFAM" id="SSF100985">
    <property type="entry name" value="Sporulation inhibitor Sda"/>
    <property type="match status" value="1"/>
</dbReference>
<keyword evidence="2" id="KW-1185">Reference proteome</keyword>
<gene>
    <name evidence="1" type="ORF">Ga0061060_106179</name>
</gene>
<dbReference type="STRING" id="1325335.GCA_001418025_01279"/>
<dbReference type="Pfam" id="PF08970">
    <property type="entry name" value="Sda"/>
    <property type="match status" value="1"/>
</dbReference>
<name>A0A0K6GMP1_9BACL</name>
<dbReference type="Gene3D" id="1.10.287.1100">
    <property type="entry name" value="Sporulation inhibitor A"/>
    <property type="match status" value="1"/>
</dbReference>
<dbReference type="Proteomes" id="UP000182738">
    <property type="component" value="Unassembled WGS sequence"/>
</dbReference>
<dbReference type="InterPro" id="IPR036916">
    <property type="entry name" value="Sda_sf"/>
</dbReference>
<proteinExistence type="predicted"/>
<accession>A0A0K6GMP1</accession>
<organism evidence="1 2">
    <name type="scientific">Anoxybacillus suryakundensis</name>
    <dbReference type="NCBI Taxonomy" id="1325335"/>
    <lineage>
        <taxon>Bacteria</taxon>
        <taxon>Bacillati</taxon>
        <taxon>Bacillota</taxon>
        <taxon>Bacilli</taxon>
        <taxon>Bacillales</taxon>
        <taxon>Anoxybacillaceae</taxon>
        <taxon>Anoxybacillus</taxon>
    </lineage>
</organism>
<dbReference type="AlphaFoldDB" id="A0A0K6GMP1"/>